<feature type="non-terminal residue" evidence="1">
    <location>
        <position position="1"/>
    </location>
</feature>
<sequence length="76" mass="9062">DYEAWDMRHSGEVHQQAVAWRGMTTKSAREKHQRETGVCWSPLHDLPYYDPVCHLILGFMHNTLEGILQYHLRDLW</sequence>
<gene>
    <name evidence="1" type="ORF">K435DRAFT_561704</name>
</gene>
<dbReference type="Proteomes" id="UP000297245">
    <property type="component" value="Unassembled WGS sequence"/>
</dbReference>
<protein>
    <submittedName>
        <fullName evidence="1">Uncharacterized protein</fullName>
    </submittedName>
</protein>
<name>A0A4S8MZV8_DENBC</name>
<evidence type="ECO:0000313" key="1">
    <source>
        <dbReference type="EMBL" id="THV08114.1"/>
    </source>
</evidence>
<feature type="non-terminal residue" evidence="1">
    <location>
        <position position="76"/>
    </location>
</feature>
<organism evidence="1 2">
    <name type="scientific">Dendrothele bispora (strain CBS 962.96)</name>
    <dbReference type="NCBI Taxonomy" id="1314807"/>
    <lineage>
        <taxon>Eukaryota</taxon>
        <taxon>Fungi</taxon>
        <taxon>Dikarya</taxon>
        <taxon>Basidiomycota</taxon>
        <taxon>Agaricomycotina</taxon>
        <taxon>Agaricomycetes</taxon>
        <taxon>Agaricomycetidae</taxon>
        <taxon>Agaricales</taxon>
        <taxon>Agaricales incertae sedis</taxon>
        <taxon>Dendrothele</taxon>
    </lineage>
</organism>
<evidence type="ECO:0000313" key="2">
    <source>
        <dbReference type="Proteomes" id="UP000297245"/>
    </source>
</evidence>
<reference evidence="1 2" key="1">
    <citation type="journal article" date="2019" name="Nat. Ecol. Evol.">
        <title>Megaphylogeny resolves global patterns of mushroom evolution.</title>
        <authorList>
            <person name="Varga T."/>
            <person name="Krizsan K."/>
            <person name="Foldi C."/>
            <person name="Dima B."/>
            <person name="Sanchez-Garcia M."/>
            <person name="Sanchez-Ramirez S."/>
            <person name="Szollosi G.J."/>
            <person name="Szarkandi J.G."/>
            <person name="Papp V."/>
            <person name="Albert L."/>
            <person name="Andreopoulos W."/>
            <person name="Angelini C."/>
            <person name="Antonin V."/>
            <person name="Barry K.W."/>
            <person name="Bougher N.L."/>
            <person name="Buchanan P."/>
            <person name="Buyck B."/>
            <person name="Bense V."/>
            <person name="Catcheside P."/>
            <person name="Chovatia M."/>
            <person name="Cooper J."/>
            <person name="Damon W."/>
            <person name="Desjardin D."/>
            <person name="Finy P."/>
            <person name="Geml J."/>
            <person name="Haridas S."/>
            <person name="Hughes K."/>
            <person name="Justo A."/>
            <person name="Karasinski D."/>
            <person name="Kautmanova I."/>
            <person name="Kiss B."/>
            <person name="Kocsube S."/>
            <person name="Kotiranta H."/>
            <person name="LaButti K.M."/>
            <person name="Lechner B.E."/>
            <person name="Liimatainen K."/>
            <person name="Lipzen A."/>
            <person name="Lukacs Z."/>
            <person name="Mihaltcheva S."/>
            <person name="Morgado L.N."/>
            <person name="Niskanen T."/>
            <person name="Noordeloos M.E."/>
            <person name="Ohm R.A."/>
            <person name="Ortiz-Santana B."/>
            <person name="Ovrebo C."/>
            <person name="Racz N."/>
            <person name="Riley R."/>
            <person name="Savchenko A."/>
            <person name="Shiryaev A."/>
            <person name="Soop K."/>
            <person name="Spirin V."/>
            <person name="Szebenyi C."/>
            <person name="Tomsovsky M."/>
            <person name="Tulloss R.E."/>
            <person name="Uehling J."/>
            <person name="Grigoriev I.V."/>
            <person name="Vagvolgyi C."/>
            <person name="Papp T."/>
            <person name="Martin F.M."/>
            <person name="Miettinen O."/>
            <person name="Hibbett D.S."/>
            <person name="Nagy L.G."/>
        </authorList>
    </citation>
    <scope>NUCLEOTIDE SEQUENCE [LARGE SCALE GENOMIC DNA]</scope>
    <source>
        <strain evidence="1 2">CBS 962.96</strain>
    </source>
</reference>
<proteinExistence type="predicted"/>
<dbReference type="EMBL" id="ML179035">
    <property type="protein sequence ID" value="THV08114.1"/>
    <property type="molecule type" value="Genomic_DNA"/>
</dbReference>
<dbReference type="OrthoDB" id="2998386at2759"/>
<accession>A0A4S8MZV8</accession>
<dbReference type="AlphaFoldDB" id="A0A4S8MZV8"/>
<keyword evidence="2" id="KW-1185">Reference proteome</keyword>